<reference evidence="3 4" key="1">
    <citation type="submission" date="2019-06" db="EMBL/GenBank/DDBJ databases">
        <title>Sequencing the genomes of 1000 actinobacteria strains.</title>
        <authorList>
            <person name="Klenk H.-P."/>
        </authorList>
    </citation>
    <scope>NUCLEOTIDE SEQUENCE [LARGE SCALE GENOMIC DNA]</scope>
    <source>
        <strain evidence="3 4">DSM 18935</strain>
    </source>
</reference>
<evidence type="ECO:0000256" key="1">
    <source>
        <dbReference type="SAM" id="SignalP"/>
    </source>
</evidence>
<feature type="signal peptide" evidence="1">
    <location>
        <begin position="1"/>
        <end position="21"/>
    </location>
</feature>
<name>A0A560WD14_9MICO</name>
<dbReference type="InterPro" id="IPR015168">
    <property type="entry name" value="SsuA/THI5"/>
</dbReference>
<dbReference type="Pfam" id="PF09084">
    <property type="entry name" value="NMT1"/>
    <property type="match status" value="1"/>
</dbReference>
<keyword evidence="4" id="KW-1185">Reference proteome</keyword>
<protein>
    <submittedName>
        <fullName evidence="3">NitT/TauT family transport system substrate-binding protein</fullName>
    </submittedName>
</protein>
<dbReference type="OrthoDB" id="174578at2"/>
<evidence type="ECO:0000259" key="2">
    <source>
        <dbReference type="Pfam" id="PF09084"/>
    </source>
</evidence>
<comment type="caution">
    <text evidence="3">The sequence shown here is derived from an EMBL/GenBank/DDBJ whole genome shotgun (WGS) entry which is preliminary data.</text>
</comment>
<dbReference type="SUPFAM" id="SSF53850">
    <property type="entry name" value="Periplasmic binding protein-like II"/>
    <property type="match status" value="1"/>
</dbReference>
<dbReference type="Gene3D" id="3.40.190.10">
    <property type="entry name" value="Periplasmic binding protein-like II"/>
    <property type="match status" value="2"/>
</dbReference>
<sequence>MNRTIALLGATAVAVSLAACGSDSGGDAGGGSGSTPSEVEILLPFPEGLPMAPATVAKEEGYFQEFGLEEVKISVADGSGYLSQQLVAGNVNFALMGSSDAAVAASKREDVRVLFCHQATNVYRIGAVAESGVNDLAGLKGKTLGITEPGGGENTLVKAALEEAGLSEDVTTLPIGGSGPQSLSAIESGKVQAYASSFPDFASFKSEGIEFTDITPEKYAQIPGTCMTTTQEFLDSEGGKDQATAVAAAWIKAEEYTINDPEATLEIICSAVASACKNREAAEILFDEAIEVMKPHGDGRVGDTTAEVWATLTDTLAEADVVPAELDMSDKVAGGTVGEVREAAYEKVGA</sequence>
<evidence type="ECO:0000313" key="4">
    <source>
        <dbReference type="Proteomes" id="UP000315628"/>
    </source>
</evidence>
<feature type="domain" description="SsuA/THI5-like" evidence="2">
    <location>
        <begin position="52"/>
        <end position="263"/>
    </location>
</feature>
<gene>
    <name evidence="3" type="ORF">FB557_1051</name>
</gene>
<dbReference type="Proteomes" id="UP000315628">
    <property type="component" value="Unassembled WGS sequence"/>
</dbReference>
<organism evidence="3 4">
    <name type="scientific">Marihabitans asiaticum</name>
    <dbReference type="NCBI Taxonomy" id="415218"/>
    <lineage>
        <taxon>Bacteria</taxon>
        <taxon>Bacillati</taxon>
        <taxon>Actinomycetota</taxon>
        <taxon>Actinomycetes</taxon>
        <taxon>Micrococcales</taxon>
        <taxon>Intrasporangiaceae</taxon>
        <taxon>Marihabitans</taxon>
    </lineage>
</organism>
<dbReference type="PROSITE" id="PS51257">
    <property type="entry name" value="PROKAR_LIPOPROTEIN"/>
    <property type="match status" value="1"/>
</dbReference>
<dbReference type="EMBL" id="VIUW01000002">
    <property type="protein sequence ID" value="TWD15537.1"/>
    <property type="molecule type" value="Genomic_DNA"/>
</dbReference>
<evidence type="ECO:0000313" key="3">
    <source>
        <dbReference type="EMBL" id="TWD15537.1"/>
    </source>
</evidence>
<accession>A0A560WD14</accession>
<dbReference type="RefSeq" id="WP_144856318.1">
    <property type="nucleotide sequence ID" value="NZ_BAAAYT010000007.1"/>
</dbReference>
<dbReference type="AlphaFoldDB" id="A0A560WD14"/>
<feature type="chain" id="PRO_5039160774" evidence="1">
    <location>
        <begin position="22"/>
        <end position="350"/>
    </location>
</feature>
<keyword evidence="1" id="KW-0732">Signal</keyword>
<proteinExistence type="predicted"/>
<dbReference type="PANTHER" id="PTHR30024">
    <property type="entry name" value="ALIPHATIC SULFONATES-BINDING PROTEIN-RELATED"/>
    <property type="match status" value="1"/>
</dbReference>